<evidence type="ECO:0000256" key="2">
    <source>
        <dbReference type="ARBA" id="ARBA00005643"/>
    </source>
</evidence>
<dbReference type="InterPro" id="IPR000591">
    <property type="entry name" value="DEP_dom"/>
</dbReference>
<dbReference type="GO" id="GO:0005774">
    <property type="term" value="C:vacuolar membrane"/>
    <property type="evidence" value="ECO:0007669"/>
    <property type="project" value="UniProtKB-SubCell"/>
</dbReference>
<dbReference type="EMBL" id="LAVV01007613">
    <property type="protein sequence ID" value="KNZ55366.1"/>
    <property type="molecule type" value="Genomic_DNA"/>
</dbReference>
<feature type="domain" description="DEP" evidence="6">
    <location>
        <begin position="1225"/>
        <end position="1302"/>
    </location>
</feature>
<reference evidence="7 8" key="1">
    <citation type="submission" date="2015-08" db="EMBL/GenBank/DDBJ databases">
        <title>Next Generation Sequencing and Analysis of the Genome of Puccinia sorghi L Schw, the Causal Agent of Maize Common Rust.</title>
        <authorList>
            <person name="Rochi L."/>
            <person name="Burguener G."/>
            <person name="Darino M."/>
            <person name="Turjanski A."/>
            <person name="Kreff E."/>
            <person name="Dieguez M.J."/>
            <person name="Sacco F."/>
        </authorList>
    </citation>
    <scope>NUCLEOTIDE SEQUENCE [LARGE SCALE GENOMIC DNA]</scope>
    <source>
        <strain evidence="7 8">RO10H11247</strain>
    </source>
</reference>
<dbReference type="SMART" id="SM00049">
    <property type="entry name" value="DEP"/>
    <property type="match status" value="1"/>
</dbReference>
<dbReference type="PROSITE" id="PS50186">
    <property type="entry name" value="DEP"/>
    <property type="match status" value="1"/>
</dbReference>
<protein>
    <recommendedName>
        <fullName evidence="3">Vacuolar membrane-associated protein IML1</fullName>
    </recommendedName>
    <alternativeName>
        <fullName evidence="4">Vacuolar membrane-associated protein iml1</fullName>
    </alternativeName>
</protein>
<feature type="compositionally biased region" description="Low complexity" evidence="5">
    <location>
        <begin position="829"/>
        <end position="839"/>
    </location>
</feature>
<evidence type="ECO:0000256" key="4">
    <source>
        <dbReference type="ARBA" id="ARBA00021881"/>
    </source>
</evidence>
<accession>A0A0L6V3M4</accession>
<dbReference type="InterPro" id="IPR036390">
    <property type="entry name" value="WH_DNA-bd_sf"/>
</dbReference>
<dbReference type="GO" id="GO:0010508">
    <property type="term" value="P:positive regulation of autophagy"/>
    <property type="evidence" value="ECO:0007669"/>
    <property type="project" value="TreeGrafter"/>
</dbReference>
<evidence type="ECO:0000256" key="1">
    <source>
        <dbReference type="ARBA" id="ARBA00004148"/>
    </source>
</evidence>
<evidence type="ECO:0000256" key="5">
    <source>
        <dbReference type="SAM" id="MobiDB-lite"/>
    </source>
</evidence>
<dbReference type="CDD" id="cd04371">
    <property type="entry name" value="DEP"/>
    <property type="match status" value="1"/>
</dbReference>
<feature type="compositionally biased region" description="Basic and acidic residues" evidence="5">
    <location>
        <begin position="787"/>
        <end position="798"/>
    </location>
</feature>
<dbReference type="InterPro" id="IPR036388">
    <property type="entry name" value="WH-like_DNA-bd_sf"/>
</dbReference>
<feature type="compositionally biased region" description="Polar residues" evidence="5">
    <location>
        <begin position="818"/>
        <end position="828"/>
    </location>
</feature>
<dbReference type="InterPro" id="IPR027244">
    <property type="entry name" value="IML1"/>
</dbReference>
<feature type="compositionally biased region" description="Polar residues" evidence="5">
    <location>
        <begin position="769"/>
        <end position="786"/>
    </location>
</feature>
<dbReference type="GO" id="GO:0035556">
    <property type="term" value="P:intracellular signal transduction"/>
    <property type="evidence" value="ECO:0007669"/>
    <property type="project" value="InterPro"/>
</dbReference>
<feature type="region of interest" description="Disordered" evidence="5">
    <location>
        <begin position="745"/>
        <end position="798"/>
    </location>
</feature>
<dbReference type="SUPFAM" id="SSF46785">
    <property type="entry name" value="Winged helix' DNA-binding domain"/>
    <property type="match status" value="1"/>
</dbReference>
<comment type="caution">
    <text evidence="7">The sequence shown here is derived from an EMBL/GenBank/DDBJ whole genome shotgun (WGS) entry which is preliminary data.</text>
</comment>
<dbReference type="STRING" id="27349.A0A0L6V3M4"/>
<evidence type="ECO:0000256" key="3">
    <source>
        <dbReference type="ARBA" id="ARBA00018529"/>
    </source>
</evidence>
<dbReference type="Pfam" id="PF12257">
    <property type="entry name" value="IML1"/>
    <property type="match status" value="2"/>
</dbReference>
<comment type="similarity">
    <text evidence="2">Belongs to the IML1 family.</text>
</comment>
<gene>
    <name evidence="7" type="ORF">VP01_26g13</name>
</gene>
<dbReference type="Pfam" id="PF00610">
    <property type="entry name" value="DEP"/>
    <property type="match status" value="1"/>
</dbReference>
<dbReference type="Proteomes" id="UP000037035">
    <property type="component" value="Unassembled WGS sequence"/>
</dbReference>
<dbReference type="PANTHER" id="PTHR13179">
    <property type="entry name" value="DEP DOMAIN CONTAINING PROTEIN 5"/>
    <property type="match status" value="1"/>
</dbReference>
<organism evidence="7 8">
    <name type="scientific">Puccinia sorghi</name>
    <dbReference type="NCBI Taxonomy" id="27349"/>
    <lineage>
        <taxon>Eukaryota</taxon>
        <taxon>Fungi</taxon>
        <taxon>Dikarya</taxon>
        <taxon>Basidiomycota</taxon>
        <taxon>Pucciniomycotina</taxon>
        <taxon>Pucciniomycetes</taxon>
        <taxon>Pucciniales</taxon>
        <taxon>Pucciniaceae</taxon>
        <taxon>Puccinia</taxon>
    </lineage>
</organism>
<evidence type="ECO:0000313" key="7">
    <source>
        <dbReference type="EMBL" id="KNZ55366.1"/>
    </source>
</evidence>
<dbReference type="VEuPathDB" id="FungiDB:VP01_26g13"/>
<dbReference type="OrthoDB" id="39497at2759"/>
<proteinExistence type="inferred from homology"/>
<evidence type="ECO:0000259" key="6">
    <source>
        <dbReference type="PROSITE" id="PS50186"/>
    </source>
</evidence>
<dbReference type="PANTHER" id="PTHR13179:SF8">
    <property type="entry name" value="GATOR COMPLEX PROTEIN DEPDC5"/>
    <property type="match status" value="1"/>
</dbReference>
<evidence type="ECO:0000313" key="8">
    <source>
        <dbReference type="Proteomes" id="UP000037035"/>
    </source>
</evidence>
<feature type="compositionally biased region" description="Low complexity" evidence="5">
    <location>
        <begin position="679"/>
        <end position="695"/>
    </location>
</feature>
<keyword evidence="8" id="KW-1185">Reference proteome</keyword>
<dbReference type="InterPro" id="IPR048255">
    <property type="entry name" value="IML1_N"/>
</dbReference>
<dbReference type="GO" id="GO:0005096">
    <property type="term" value="F:GTPase activator activity"/>
    <property type="evidence" value="ECO:0007669"/>
    <property type="project" value="InterPro"/>
</dbReference>
<name>A0A0L6V3M4_9BASI</name>
<feature type="region of interest" description="Disordered" evidence="5">
    <location>
        <begin position="679"/>
        <end position="702"/>
    </location>
</feature>
<dbReference type="GO" id="GO:1990130">
    <property type="term" value="C:GATOR1 complex"/>
    <property type="evidence" value="ECO:0007669"/>
    <property type="project" value="TreeGrafter"/>
</dbReference>
<dbReference type="GO" id="GO:1904262">
    <property type="term" value="P:negative regulation of TORC1 signaling"/>
    <property type="evidence" value="ECO:0007669"/>
    <property type="project" value="TreeGrafter"/>
</dbReference>
<feature type="region of interest" description="Disordered" evidence="5">
    <location>
        <begin position="816"/>
        <end position="839"/>
    </location>
</feature>
<comment type="subcellular location">
    <subcellularLocation>
        <location evidence="1">Vacuole membrane</location>
        <topology evidence="1">Peripheral membrane protein</topology>
    </subcellularLocation>
</comment>
<dbReference type="Gene3D" id="1.10.10.10">
    <property type="entry name" value="Winged helix-like DNA-binding domain superfamily/Winged helix DNA-binding domain"/>
    <property type="match status" value="1"/>
</dbReference>
<sequence>MSPNAVDCFRVTLWVDPEPAYLATDGQVGLDTSDAANAIRLNPAALDPGSVSVGDLFEIVPLVNQASSVPEASWVPAPRWQYEPGFMLAIRNHTLARQQGLQVRLDIRSFKLSIPITIAKVFDLERFNRHDVLLRKVRTSFLTKALFLLPAPLPSTHCADHVELSFRDQYLGRGEMLRMTMMMVDSCAWAGREVTLGTLKVKTKIGKIYVKGKRVLSAYITPHTKLIFRSESAKCEAVLTAFMRHLLACIKRITELITLFFFPATDYLFIQISSEMWNFEEDGSLYHEKAILFLEELFGRWTSRGTSHLLSLILFSRVFYSDEEKEDVPPPVLISQDGRTYKDFYKVVADLEPLTRPQTILDEVRDEISKFQKHVLTYTDPNGTRKLAGQLSYAPEGNVLEAMGIACNSFDALYIDRDLRRTGISIVFVTAGTCVYHVDQMLLRLATERFITHGVGVDFVSLAKIPLHVVPLFRFLAADLEPNALSPQTSSWAIDNSLNPIYIDSPTAQAQKSVHYSVPFFVDCSFFSRHQDRPFRIDRFMPRCRVPQFQNGIGEHDLTGISIPLLSESMPPSAIGDDPAARKKARQRFDAQVVDASPTPLAPLRATGVNQRSGSRAMVDGLAVTAVETKRKFSNSKHHDQEMNRSPLLKATLPQGTTDFSHLTNHQPSAGLSIVPISSSETSRARATSASTTGSNNPKAGTPALIARLTNLSQQHRSFWPWSTNSSSTINVVKPAEPTFQATTSTLINLPPPSPPEGFNRAPRHEEATNASSTSQEPPPSVSVQDGKTDRTRVNRSDTLRSATTLMPFINDDPRCIVSSTSSNPQETTSISSSRTPSIAPRKLKPRLVLKKFNPSNPYGSASGLLSQFKKWSAIFPQPPNDQRSLKWKSLTTPACLPITTEFAPGQDELNNSYSLTEYEFPIGESSILVKSSNVSFSAEESLRIHASLVLREAVSQRLSQGFQLVVPPQSPHHLADLQHQQDSSRTTTRTYSLMGIIQEAEKGQGASIDLSLSDHYHRLSIRRLESGKPILSVQIYVRYQSWKAEPYDYRPAIWWSNERPGWDEIQMRFDFPIQSSFDFEGLDKIIVGMDNGIPLNENLKYCRLRAAFLPNLCNGDEMRHSALMKPQSNQGLPSDDENRLVGMMKLQSTLRNVDWHSFGDSAMSAGGPTLDFTTSDASQHVRHERERSLAFLTTTTRDPRDKSTSHMISSRDPLNVIVEAMLHPASGVEVKSQLIHLRLMENVFQGDKLVTFLKHQLNLGTREEALNFGRQLETRGMFKEVTNGSQPRPLIDGNRYYQINSEYRPVKPSRTWFGRPTTADKLLTNSSNLRSTSNPVVIGASAAEDNKRSSSVSGTLAERTVANMTRVGVIDLDPTGKSDRSEKAILLCDISHSPSNAWHVEIQWLGITSSMVDNILQHWARIVERYGIKMIEQSCRRPDQISESNPLQRTTRIELAVKPPTLDDFEELVPISTSPNWYFEGQLMRSQGFVLDVEADRNFPCDVNVVYAYRRHSLEYSQYIHHSGAASVQIQDGCLIWADNLPARISNNRRFIGGRGECNSSGMDASQLRRSLIKLCNDQVRLKQFWDNCVENLHKSRDPSE</sequence>